<evidence type="ECO:0000256" key="18">
    <source>
        <dbReference type="PROSITE-ProRule" id="PRU00110"/>
    </source>
</evidence>
<keyword evidence="9" id="KW-0812">Transmembrane</keyword>
<feature type="domain" description="Response regulatory" evidence="22">
    <location>
        <begin position="1048"/>
        <end position="1163"/>
    </location>
</feature>
<evidence type="ECO:0000256" key="9">
    <source>
        <dbReference type="ARBA" id="ARBA00022692"/>
    </source>
</evidence>
<dbReference type="SMART" id="SM00091">
    <property type="entry name" value="PAS"/>
    <property type="match status" value="3"/>
</dbReference>
<accession>A0A1S6J0Q4</accession>
<keyword evidence="6" id="KW-1003">Cell membrane</keyword>
<dbReference type="SUPFAM" id="SSF47226">
    <property type="entry name" value="Histidine-containing phosphotransfer domain, HPT domain"/>
    <property type="match status" value="1"/>
</dbReference>
<evidence type="ECO:0000256" key="10">
    <source>
        <dbReference type="ARBA" id="ARBA00022741"/>
    </source>
</evidence>
<dbReference type="NCBIfam" id="TIGR00229">
    <property type="entry name" value="sensory_box"/>
    <property type="match status" value="2"/>
</dbReference>
<evidence type="ECO:0000256" key="1">
    <source>
        <dbReference type="ARBA" id="ARBA00000085"/>
    </source>
</evidence>
<dbReference type="Gene3D" id="3.30.565.10">
    <property type="entry name" value="Histidine kinase-like ATPase, C-terminal domain"/>
    <property type="match status" value="1"/>
</dbReference>
<organism evidence="26 27">
    <name type="scientific">Desulforamulus ferrireducens</name>
    <dbReference type="NCBI Taxonomy" id="1833852"/>
    <lineage>
        <taxon>Bacteria</taxon>
        <taxon>Bacillati</taxon>
        <taxon>Bacillota</taxon>
        <taxon>Clostridia</taxon>
        <taxon>Eubacteriales</taxon>
        <taxon>Peptococcaceae</taxon>
        <taxon>Desulforamulus</taxon>
    </lineage>
</organism>
<evidence type="ECO:0000313" key="27">
    <source>
        <dbReference type="Proteomes" id="UP000189464"/>
    </source>
</evidence>
<gene>
    <name evidence="26" type="ORF">B0537_10625</name>
</gene>
<dbReference type="Pfam" id="PF13596">
    <property type="entry name" value="PAS_10"/>
    <property type="match status" value="1"/>
</dbReference>
<dbReference type="Gene3D" id="3.30.450.20">
    <property type="entry name" value="PAS domain"/>
    <property type="match status" value="3"/>
</dbReference>
<evidence type="ECO:0000256" key="12">
    <source>
        <dbReference type="ARBA" id="ARBA00022840"/>
    </source>
</evidence>
<keyword evidence="15" id="KW-0472">Membrane</keyword>
<evidence type="ECO:0000256" key="11">
    <source>
        <dbReference type="ARBA" id="ARBA00022777"/>
    </source>
</evidence>
<evidence type="ECO:0000259" key="22">
    <source>
        <dbReference type="PROSITE" id="PS50110"/>
    </source>
</evidence>
<evidence type="ECO:0000256" key="4">
    <source>
        <dbReference type="ARBA" id="ARBA00012438"/>
    </source>
</evidence>
<comment type="catalytic activity">
    <reaction evidence="1">
        <text>ATP + protein L-histidine = ADP + protein N-phospho-L-histidine.</text>
        <dbReference type="EC" id="2.7.13.3"/>
    </reaction>
</comment>
<dbReference type="FunFam" id="1.10.287.130:FF:000004">
    <property type="entry name" value="Ethylene receptor 1"/>
    <property type="match status" value="1"/>
</dbReference>
<dbReference type="SUPFAM" id="SSF55785">
    <property type="entry name" value="PYP-like sensor domain (PAS domain)"/>
    <property type="match status" value="3"/>
</dbReference>
<evidence type="ECO:0000256" key="14">
    <source>
        <dbReference type="ARBA" id="ARBA00023012"/>
    </source>
</evidence>
<comment type="similarity">
    <text evidence="3">In the N-terminal section; belongs to the phytochrome family.</text>
</comment>
<dbReference type="PROSITE" id="PS50109">
    <property type="entry name" value="HIS_KIN"/>
    <property type="match status" value="1"/>
</dbReference>
<evidence type="ECO:0000259" key="25">
    <source>
        <dbReference type="PROSITE" id="PS50894"/>
    </source>
</evidence>
<dbReference type="Pfam" id="PF00512">
    <property type="entry name" value="HisKA"/>
    <property type="match status" value="1"/>
</dbReference>
<feature type="domain" description="PAS" evidence="23">
    <location>
        <begin position="412"/>
        <end position="482"/>
    </location>
</feature>
<proteinExistence type="inferred from homology"/>
<evidence type="ECO:0000256" key="3">
    <source>
        <dbReference type="ARBA" id="ARBA00006402"/>
    </source>
</evidence>
<evidence type="ECO:0000259" key="23">
    <source>
        <dbReference type="PROSITE" id="PS50112"/>
    </source>
</evidence>
<dbReference type="InterPro" id="IPR036890">
    <property type="entry name" value="HATPase_C_sf"/>
</dbReference>
<feature type="domain" description="HPt" evidence="25">
    <location>
        <begin position="1176"/>
        <end position="1267"/>
    </location>
</feature>
<dbReference type="SUPFAM" id="SSF47384">
    <property type="entry name" value="Homodimeric domain of signal transducing histidine kinase"/>
    <property type="match status" value="1"/>
</dbReference>
<dbReference type="FunFam" id="3.30.565.10:FF:000010">
    <property type="entry name" value="Sensor histidine kinase RcsC"/>
    <property type="match status" value="1"/>
</dbReference>
<dbReference type="PROSITE" id="PS50112">
    <property type="entry name" value="PAS"/>
    <property type="match status" value="2"/>
</dbReference>
<evidence type="ECO:0000256" key="6">
    <source>
        <dbReference type="ARBA" id="ARBA00022475"/>
    </source>
</evidence>
<name>A0A1S6J0Q4_9FIRM</name>
<reference evidence="26 27" key="1">
    <citation type="journal article" date="2016" name="Int. J. Syst. Evol. Microbiol.">
        <title>Desulfotomaculum ferrireducens sp. nov., a moderately thermophilic sulfate-reducing and dissimilatory Fe(III)-reducing bacterium isolated from compost.</title>
        <authorList>
            <person name="Yang G."/>
            <person name="Guo J."/>
            <person name="Zhuang L."/>
            <person name="Yuan Y."/>
            <person name="Zhou S."/>
        </authorList>
    </citation>
    <scope>NUCLEOTIDE SEQUENCE [LARGE SCALE GENOMIC DNA]</scope>
    <source>
        <strain evidence="26 27">GSS09</strain>
    </source>
</reference>
<dbReference type="PRINTS" id="PR00344">
    <property type="entry name" value="BCTRLSENSOR"/>
</dbReference>
<keyword evidence="27" id="KW-1185">Reference proteome</keyword>
<evidence type="ECO:0000256" key="17">
    <source>
        <dbReference type="ARBA" id="ARBA00074306"/>
    </source>
</evidence>
<feature type="domain" description="PAC" evidence="24">
    <location>
        <begin position="345"/>
        <end position="404"/>
    </location>
</feature>
<dbReference type="STRING" id="1833852.B0537_10625"/>
<dbReference type="EMBL" id="CP019698">
    <property type="protein sequence ID" value="AQS60580.1"/>
    <property type="molecule type" value="Genomic_DNA"/>
</dbReference>
<dbReference type="CDD" id="cd00156">
    <property type="entry name" value="REC"/>
    <property type="match status" value="1"/>
</dbReference>
<dbReference type="SMART" id="SM00388">
    <property type="entry name" value="HisKA"/>
    <property type="match status" value="1"/>
</dbReference>
<dbReference type="InterPro" id="IPR000014">
    <property type="entry name" value="PAS"/>
</dbReference>
<feature type="domain" description="Response regulatory" evidence="22">
    <location>
        <begin position="911"/>
        <end position="1033"/>
    </location>
</feature>
<dbReference type="PANTHER" id="PTHR45339:SF1">
    <property type="entry name" value="HYBRID SIGNAL TRANSDUCTION HISTIDINE KINASE J"/>
    <property type="match status" value="1"/>
</dbReference>
<keyword evidence="14" id="KW-0902">Two-component regulatory system</keyword>
<keyword evidence="13" id="KW-1133">Transmembrane helix</keyword>
<comment type="function">
    <text evidence="16">May play the central regulatory role in sporulation. It may be an element of the effector pathway responsible for the activation of sporulation genes in response to nutritional stress. Spo0A may act in concert with spo0H (a sigma factor) to control the expression of some genes that are critical to the sporulation process.</text>
</comment>
<evidence type="ECO:0000256" key="8">
    <source>
        <dbReference type="ARBA" id="ARBA00022679"/>
    </source>
</evidence>
<keyword evidence="12" id="KW-0067">ATP-binding</keyword>
<dbReference type="PROSITE" id="PS50113">
    <property type="entry name" value="PAC"/>
    <property type="match status" value="1"/>
</dbReference>
<dbReference type="InterPro" id="IPR003661">
    <property type="entry name" value="HisK_dim/P_dom"/>
</dbReference>
<comment type="subcellular location">
    <subcellularLocation>
        <location evidence="2">Cell membrane</location>
        <topology evidence="2">Multi-pass membrane protein</topology>
    </subcellularLocation>
</comment>
<dbReference type="Pfam" id="PF01627">
    <property type="entry name" value="Hpt"/>
    <property type="match status" value="1"/>
</dbReference>
<sequence length="1267" mass="143281">MAGGSPVRNVVELLTRDEDVIYQRIINYAKAGGFTRYSSTRPEDWRLSVRQLILSLVIFLSESNHGDITVDTDFNNHPVTLSGIKIARQHRARGITLKMFMGMFKYYRRAYLEYIQDSNLAPEEKKAALKAVELFFDLYEIGFCSEWAGEGLESRLTELQETNQLLTNEKNKLRTIFESMTECVFVVNSQMEITEINAAAAAYFGVNPEDVIGMHCSSLMGCKCALEDCQLYQAMKTGGCYKDVEVTINTKRGRRQLLTSGSFLHDISGKYAGGVQVFEDVTERNLMQQTLSLHMQANNSSIECVTIFDESAQLIYANPVARELFQRSEEELMNLGIKEVYHGGEKLLLSLIRGEAWRGELTQIGYILYVHANPIRLPNGKIIGFYVAARDITDHKIVQLKLQQAREENEREAAKLRAIISIMNAAIALVDANDVITEVNEHCAALVGLTRDDIIGKKVWEIHKGEALPKVLSIIEEYRMNPNHPPRTITRRINNMDVILNIQPVYREQTYDGILLMVVDITEVIEAKRQAEQARLAAEKANQAKSEFLANMSHEIRTPMNGILGFAEVLMQQRLNEQQKESVKIIQQCGEQLMELINDILDLSKIESGKLILEETDFSLRKLVHEAVSVVEPKLLEKNVEMKISIESDLPDHFKGDPTRIRQVLSNLLSNAAKFTHQGFVKLSISHVISEDGKFNLKFSVQDTGIGINRDKFKLIFDAFTQADGSTTRKYGGTGLGLTISKSLTQLMGGEMTVESQENKGSTFSFTVPAKQVEEPHVLHQVEKGQNSGVVLVVEDDWSTKQLIVNYLERAGYEVITTQQGKQALTLTKIYHPDVVILDILLPDLNGWEILQRLKMQEESRDIPIIVCSIVPEKERAFSLGAVDFLEKPVAENILLERLGKLINSTAKAKHIVIVDDDNNALQYLKKVVSGAGYVTHEFLQAEEALAYIQSGGQVQAIILDLMMPEMDGFEFLDQVREKPEFKNIPVIINTGKELTPEDYRKLNDKYEKILNKRMVQPEVLLEELASLVRSRVENMELMAKARTKEFSILLVEDNHFNQKLMLQLLSDDYNVTVAENGQQALERLVEGKFDLVLMDMQMPIMDGYEATRRIRQEEKYRDLPIIALTAHAMKGDYEKCINAGCNDYLAKPVKRDTILKKIKQYLKESLSSTKKLRIRDKGIESLVPWYLQDLSEEMEKLKIAAKTNDFTTARYIGHGLKGSGGSYGFPEFSTIGAAIEKAAASEDANLVRKLVAELRELYTKILEEEL</sequence>
<dbReference type="InterPro" id="IPR035965">
    <property type="entry name" value="PAS-like_dom_sf"/>
</dbReference>
<feature type="modified residue" description="4-aspartylphosphate" evidence="19">
    <location>
        <position position="961"/>
    </location>
</feature>
<dbReference type="Gene3D" id="3.40.50.2300">
    <property type="match status" value="3"/>
</dbReference>
<dbReference type="InterPro" id="IPR036641">
    <property type="entry name" value="HPT_dom_sf"/>
</dbReference>
<dbReference type="GO" id="GO:0005886">
    <property type="term" value="C:plasma membrane"/>
    <property type="evidence" value="ECO:0007669"/>
    <property type="project" value="UniProtKB-SubCell"/>
</dbReference>
<dbReference type="PROSITE" id="PS50110">
    <property type="entry name" value="RESPONSE_REGULATORY"/>
    <property type="match status" value="3"/>
</dbReference>
<evidence type="ECO:0000256" key="13">
    <source>
        <dbReference type="ARBA" id="ARBA00022989"/>
    </source>
</evidence>
<evidence type="ECO:0000256" key="2">
    <source>
        <dbReference type="ARBA" id="ARBA00004651"/>
    </source>
</evidence>
<evidence type="ECO:0000313" key="26">
    <source>
        <dbReference type="EMBL" id="AQS60580.1"/>
    </source>
</evidence>
<dbReference type="GO" id="GO:0000155">
    <property type="term" value="F:phosphorelay sensor kinase activity"/>
    <property type="evidence" value="ECO:0007669"/>
    <property type="project" value="InterPro"/>
</dbReference>
<dbReference type="InterPro" id="IPR004358">
    <property type="entry name" value="Sig_transdc_His_kin-like_C"/>
</dbReference>
<dbReference type="InterPro" id="IPR003594">
    <property type="entry name" value="HATPase_dom"/>
</dbReference>
<evidence type="ECO:0000256" key="20">
    <source>
        <dbReference type="SAM" id="Coils"/>
    </source>
</evidence>
<keyword evidence="7 19" id="KW-0597">Phosphoprotein</keyword>
<evidence type="ECO:0000259" key="21">
    <source>
        <dbReference type="PROSITE" id="PS50109"/>
    </source>
</evidence>
<dbReference type="CDD" id="cd17546">
    <property type="entry name" value="REC_hyHK_CKI1_RcsC-like"/>
    <property type="match status" value="1"/>
</dbReference>
<dbReference type="CDD" id="cd16922">
    <property type="entry name" value="HATPase_EvgS-ArcB-TorS-like"/>
    <property type="match status" value="1"/>
</dbReference>
<keyword evidence="20" id="KW-0175">Coiled coil</keyword>
<dbReference type="InterPro" id="IPR011006">
    <property type="entry name" value="CheY-like_superfamily"/>
</dbReference>
<dbReference type="GO" id="GO:0005524">
    <property type="term" value="F:ATP binding"/>
    <property type="evidence" value="ECO:0007669"/>
    <property type="project" value="UniProtKB-KW"/>
</dbReference>
<dbReference type="InterPro" id="IPR013656">
    <property type="entry name" value="PAS_4"/>
</dbReference>
<dbReference type="AlphaFoldDB" id="A0A1S6J0Q4"/>
<feature type="coiled-coil region" evidence="20">
    <location>
        <begin position="149"/>
        <end position="176"/>
    </location>
</feature>
<dbReference type="InterPro" id="IPR001789">
    <property type="entry name" value="Sig_transdc_resp-reg_receiver"/>
</dbReference>
<dbReference type="KEGG" id="dfg:B0537_10625"/>
<dbReference type="PROSITE" id="PS50894">
    <property type="entry name" value="HPT"/>
    <property type="match status" value="1"/>
</dbReference>
<dbReference type="Pfam" id="PF00072">
    <property type="entry name" value="Response_reg"/>
    <property type="match status" value="3"/>
</dbReference>
<evidence type="ECO:0000259" key="24">
    <source>
        <dbReference type="PROSITE" id="PS50113"/>
    </source>
</evidence>
<feature type="modified residue" description="Phosphohistidine" evidence="18">
    <location>
        <position position="1215"/>
    </location>
</feature>
<dbReference type="InterPro" id="IPR036097">
    <property type="entry name" value="HisK_dim/P_sf"/>
</dbReference>
<evidence type="ECO:0000256" key="19">
    <source>
        <dbReference type="PROSITE-ProRule" id="PRU00169"/>
    </source>
</evidence>
<dbReference type="InterPro" id="IPR008207">
    <property type="entry name" value="Sig_transdc_His_kin_Hpt_dom"/>
</dbReference>
<dbReference type="PANTHER" id="PTHR45339">
    <property type="entry name" value="HYBRID SIGNAL TRANSDUCTION HISTIDINE KINASE J"/>
    <property type="match status" value="1"/>
</dbReference>
<dbReference type="InterPro" id="IPR005467">
    <property type="entry name" value="His_kinase_dom"/>
</dbReference>
<dbReference type="SUPFAM" id="SSF55874">
    <property type="entry name" value="ATPase domain of HSP90 chaperone/DNA topoisomerase II/histidine kinase"/>
    <property type="match status" value="1"/>
</dbReference>
<dbReference type="OrthoDB" id="9809348at2"/>
<dbReference type="EC" id="2.7.13.3" evidence="4"/>
<dbReference type="SMART" id="SM00387">
    <property type="entry name" value="HATPase_c"/>
    <property type="match status" value="1"/>
</dbReference>
<dbReference type="InterPro" id="IPR000700">
    <property type="entry name" value="PAS-assoc_C"/>
</dbReference>
<feature type="domain" description="Histidine kinase" evidence="21">
    <location>
        <begin position="551"/>
        <end position="772"/>
    </location>
</feature>
<evidence type="ECO:0000256" key="7">
    <source>
        <dbReference type="ARBA" id="ARBA00022553"/>
    </source>
</evidence>
<dbReference type="Proteomes" id="UP000189464">
    <property type="component" value="Chromosome"/>
</dbReference>
<evidence type="ECO:0000256" key="16">
    <source>
        <dbReference type="ARBA" id="ARBA00024867"/>
    </source>
</evidence>
<dbReference type="Gene3D" id="1.10.287.130">
    <property type="match status" value="1"/>
</dbReference>
<keyword evidence="8" id="KW-0808">Transferase</keyword>
<keyword evidence="10" id="KW-0547">Nucleotide-binding</keyword>
<feature type="modified residue" description="4-aspartylphosphate" evidence="19">
    <location>
        <position position="1096"/>
    </location>
</feature>
<dbReference type="Pfam" id="PF02518">
    <property type="entry name" value="HATPase_c"/>
    <property type="match status" value="1"/>
</dbReference>
<dbReference type="Pfam" id="PF08448">
    <property type="entry name" value="PAS_4"/>
    <property type="match status" value="2"/>
</dbReference>
<feature type="modified residue" description="4-aspartylphosphate" evidence="19">
    <location>
        <position position="839"/>
    </location>
</feature>
<dbReference type="CDD" id="cd00130">
    <property type="entry name" value="PAS"/>
    <property type="match status" value="3"/>
</dbReference>
<feature type="domain" description="PAS" evidence="23">
    <location>
        <begin position="169"/>
        <end position="213"/>
    </location>
</feature>
<protein>
    <recommendedName>
        <fullName evidence="17">Circadian input-output histidine kinase CikA</fullName>
        <ecNumber evidence="4">2.7.13.3</ecNumber>
    </recommendedName>
    <alternativeName>
        <fullName evidence="5">Stage 0 sporulation protein A homolog</fullName>
    </alternativeName>
</protein>
<dbReference type="CDD" id="cd00082">
    <property type="entry name" value="HisKA"/>
    <property type="match status" value="1"/>
</dbReference>
<dbReference type="Gene3D" id="1.20.120.160">
    <property type="entry name" value="HPT domain"/>
    <property type="match status" value="1"/>
</dbReference>
<dbReference type="SMART" id="SM00448">
    <property type="entry name" value="REC"/>
    <property type="match status" value="3"/>
</dbReference>
<evidence type="ECO:0000256" key="5">
    <source>
        <dbReference type="ARBA" id="ARBA00018672"/>
    </source>
</evidence>
<evidence type="ECO:0000256" key="15">
    <source>
        <dbReference type="ARBA" id="ARBA00023136"/>
    </source>
</evidence>
<feature type="domain" description="Response regulatory" evidence="22">
    <location>
        <begin position="790"/>
        <end position="903"/>
    </location>
</feature>
<dbReference type="SUPFAM" id="SSF52172">
    <property type="entry name" value="CheY-like"/>
    <property type="match status" value="3"/>
</dbReference>
<keyword evidence="11 26" id="KW-0418">Kinase</keyword>